<name>A0A1I5ZU96_9PSEU</name>
<organism evidence="1 2">
    <name type="scientific">Amycolatopsis arida</name>
    <dbReference type="NCBI Taxonomy" id="587909"/>
    <lineage>
        <taxon>Bacteria</taxon>
        <taxon>Bacillati</taxon>
        <taxon>Actinomycetota</taxon>
        <taxon>Actinomycetes</taxon>
        <taxon>Pseudonocardiales</taxon>
        <taxon>Pseudonocardiaceae</taxon>
        <taxon>Amycolatopsis</taxon>
    </lineage>
</organism>
<keyword evidence="2" id="KW-1185">Reference proteome</keyword>
<evidence type="ECO:0000313" key="1">
    <source>
        <dbReference type="EMBL" id="SFQ59992.1"/>
    </source>
</evidence>
<gene>
    <name evidence="1" type="ORF">SAMN05421810_110137</name>
</gene>
<dbReference type="EMBL" id="FOWW01000010">
    <property type="protein sequence ID" value="SFQ59992.1"/>
    <property type="molecule type" value="Genomic_DNA"/>
</dbReference>
<sequence length="35" mass="3847">MSNTQIVAGQYDVLCLPRNAERGRDRLATLATAIE</sequence>
<dbReference type="Proteomes" id="UP000198727">
    <property type="component" value="Unassembled WGS sequence"/>
</dbReference>
<accession>A0A1I5ZU96</accession>
<dbReference type="AlphaFoldDB" id="A0A1I5ZU96"/>
<proteinExistence type="predicted"/>
<protein>
    <submittedName>
        <fullName evidence="1">Uncharacterized protein</fullName>
    </submittedName>
</protein>
<evidence type="ECO:0000313" key="2">
    <source>
        <dbReference type="Proteomes" id="UP000198727"/>
    </source>
</evidence>
<reference evidence="2" key="1">
    <citation type="submission" date="2016-10" db="EMBL/GenBank/DDBJ databases">
        <authorList>
            <person name="Varghese N."/>
            <person name="Submissions S."/>
        </authorList>
    </citation>
    <scope>NUCLEOTIDE SEQUENCE [LARGE SCALE GENOMIC DNA]</scope>
    <source>
        <strain evidence="2">CGMCC 4.5579</strain>
    </source>
</reference>